<proteinExistence type="predicted"/>
<keyword evidence="3" id="KW-1185">Reference proteome</keyword>
<reference evidence="2 3" key="1">
    <citation type="journal article" date="2016" name="Mol. Biol. Evol.">
        <title>Comparative Genomics of Early-Diverging Mushroom-Forming Fungi Provides Insights into the Origins of Lignocellulose Decay Capabilities.</title>
        <authorList>
            <person name="Nagy L.G."/>
            <person name="Riley R."/>
            <person name="Tritt A."/>
            <person name="Adam C."/>
            <person name="Daum C."/>
            <person name="Floudas D."/>
            <person name="Sun H."/>
            <person name="Yadav J.S."/>
            <person name="Pangilinan J."/>
            <person name="Larsson K.H."/>
            <person name="Matsuura K."/>
            <person name="Barry K."/>
            <person name="Labutti K."/>
            <person name="Kuo R."/>
            <person name="Ohm R.A."/>
            <person name="Bhattacharya S.S."/>
            <person name="Shirouzu T."/>
            <person name="Yoshinaga Y."/>
            <person name="Martin F.M."/>
            <person name="Grigoriev I.V."/>
            <person name="Hibbett D.S."/>
        </authorList>
    </citation>
    <scope>NUCLEOTIDE SEQUENCE [LARGE SCALE GENOMIC DNA]</scope>
    <source>
        <strain evidence="2 3">TUFC12733</strain>
    </source>
</reference>
<gene>
    <name evidence="2" type="ORF">CALVIDRAFT_543174</name>
</gene>
<dbReference type="OrthoDB" id="3355201at2759"/>
<feature type="region of interest" description="Disordered" evidence="1">
    <location>
        <begin position="1"/>
        <end position="35"/>
    </location>
</feature>
<evidence type="ECO:0000313" key="3">
    <source>
        <dbReference type="Proteomes" id="UP000076738"/>
    </source>
</evidence>
<organism evidence="2 3">
    <name type="scientific">Calocera viscosa (strain TUFC12733)</name>
    <dbReference type="NCBI Taxonomy" id="1330018"/>
    <lineage>
        <taxon>Eukaryota</taxon>
        <taxon>Fungi</taxon>
        <taxon>Dikarya</taxon>
        <taxon>Basidiomycota</taxon>
        <taxon>Agaricomycotina</taxon>
        <taxon>Dacrymycetes</taxon>
        <taxon>Dacrymycetales</taxon>
        <taxon>Dacrymycetaceae</taxon>
        <taxon>Calocera</taxon>
    </lineage>
</organism>
<feature type="region of interest" description="Disordered" evidence="1">
    <location>
        <begin position="45"/>
        <end position="64"/>
    </location>
</feature>
<sequence length="885" mass="95066">MAASQPSKLSQFSSTSTSSNPVVEHDYDALSSMESDIPTVEPRMFDSLSDTLPAPRTGSPLGDDTMLIENEDVFGSDDNFSDIRPRAEEPDFEMLPRVPQHIADPMRHGLMTDHPDMDIPGIGPAPVPVALYDVRGRAMYSDPAPMPIPRPVPAGLPTPSAMNLPFVFPSAPDYHEPQAQIEEVVAAGFSSHMTDVARSEISELGNDTDNEHSVASGLSYTGSMFSETSSASDVNDLPSPSQDALHVILVGHKAPDQLKEEILEAVFALYPGHVVLRDTSTDEGAYHSSTLQFFDYRSPDLGNESSVEEVRVYDLTLRHAVTSYYNITGKMVTPAVPVLTVFFIDPALCKGRVPGFFPSAMIGQSIAVVLPRSDTSAPQSHLSPIGLEHSDLPKEGDYINISRGVDPADLMSAQHIWSNLKAAYLFDGLDIRHTVDFDRQVISIDELWAASARYEARSAALKLISPSLLPSVIRTNSSQEPASPRAEVESAPELSSSTSTIGGSVHTARGSAHVSNIDTNSVTLVNQEPSPPAEEPNEKHVNRALSLLEDAAALIGSVHLSNYAEYLPDKTTYAAVRSFVTRNARALGAIAVVGLAISALFMRGGSDTISQAVQETMAPLTPPPTAVRAPETSADAAAFAQKVHGMDIPRATPLLTFDAIMKPLGLSASPQPLSISGAGDLKTLDTSIIPLPMNTDLITVESKDCETCFQLVGSPKSKSDPIQLGGTTATPNVRLASETGATQSWTTTPLQAGAAVLTDKFSSVTELSHDIERVGRALSTLVAQHTRLASRNVRAINSLGAAVASEALNTLASTLSDAISHDSTKEDEEPSWYDDFMEPLRRALAERRERKELMLAEEDSSPSKRRPAREKIQDFLFRGAHALIA</sequence>
<evidence type="ECO:0000256" key="1">
    <source>
        <dbReference type="SAM" id="MobiDB-lite"/>
    </source>
</evidence>
<dbReference type="AlphaFoldDB" id="A0A167FVU0"/>
<feature type="region of interest" description="Disordered" evidence="1">
    <location>
        <begin position="475"/>
        <end position="510"/>
    </location>
</feature>
<name>A0A167FVU0_CALVF</name>
<protein>
    <submittedName>
        <fullName evidence="2">Uncharacterized protein</fullName>
    </submittedName>
</protein>
<feature type="compositionally biased region" description="Low complexity" evidence="1">
    <location>
        <begin position="1"/>
        <end position="19"/>
    </location>
</feature>
<accession>A0A167FVU0</accession>
<dbReference type="Proteomes" id="UP000076738">
    <property type="component" value="Unassembled WGS sequence"/>
</dbReference>
<dbReference type="EMBL" id="KV417360">
    <property type="protein sequence ID" value="KZO89898.1"/>
    <property type="molecule type" value="Genomic_DNA"/>
</dbReference>
<evidence type="ECO:0000313" key="2">
    <source>
        <dbReference type="EMBL" id="KZO89898.1"/>
    </source>
</evidence>
<feature type="compositionally biased region" description="Polar residues" evidence="1">
    <location>
        <begin position="493"/>
        <end position="502"/>
    </location>
</feature>